<comment type="similarity">
    <text evidence="1">Belongs to the ATP-dependent DNA ligase family.</text>
</comment>
<dbReference type="PANTHER" id="PTHR45674:SF4">
    <property type="entry name" value="DNA LIGASE 1"/>
    <property type="match status" value="1"/>
</dbReference>
<sequence length="316" mass="36554">MEPIIPMEPKRSEKIPAGDEWIAQIKWDGVRVLTYYDGQAVRLYNRKLNERTSHYPEITNIKTYCDAKSVILDGEIIALGPDGKPSFHEVMRRDGVRRTEKIARMKRVVPITYMIFDVIFYNGIWINSYSLSQRNQILSDIILPNNQIQLVSSHEDGQALFKVMKQYGMEGIIMKRLDSQYIIGKKKDIWLKIKNYRDLIAVIGGYTLSGGIINAVLLGLYDDQERFLYIGHTGTGKLSQKEWKTLTEVLKPLTLKERPFANKPERQTDVYWAKPIITVKVQYTEWTEGRSLRQPSLQAFVYVPPSECKFSKVQEA</sequence>
<dbReference type="RefSeq" id="WP_096181609.1">
    <property type="nucleotide sequence ID" value="NZ_BDUF01000034.1"/>
</dbReference>
<dbReference type="EMBL" id="BDUF01000034">
    <property type="protein sequence ID" value="GAX89904.1"/>
    <property type="molecule type" value="Genomic_DNA"/>
</dbReference>
<dbReference type="InterPro" id="IPR014146">
    <property type="entry name" value="LigD_ligase_dom"/>
</dbReference>
<keyword evidence="5" id="KW-0472">Membrane</keyword>
<accession>A0A292YND7</accession>
<protein>
    <recommendedName>
        <fullName evidence="2">DNA ligase (ATP)</fullName>
        <ecNumber evidence="2">6.5.1.1</ecNumber>
    </recommendedName>
</protein>
<dbReference type="GO" id="GO:0005524">
    <property type="term" value="F:ATP binding"/>
    <property type="evidence" value="ECO:0007669"/>
    <property type="project" value="InterPro"/>
</dbReference>
<organism evidence="7 8">
    <name type="scientific">Effusibacillus lacus</name>
    <dbReference type="NCBI Taxonomy" id="1348429"/>
    <lineage>
        <taxon>Bacteria</taxon>
        <taxon>Bacillati</taxon>
        <taxon>Bacillota</taxon>
        <taxon>Bacilli</taxon>
        <taxon>Bacillales</taxon>
        <taxon>Alicyclobacillaceae</taxon>
        <taxon>Effusibacillus</taxon>
    </lineage>
</organism>
<dbReference type="InterPro" id="IPR012340">
    <property type="entry name" value="NA-bd_OB-fold"/>
</dbReference>
<dbReference type="PROSITE" id="PS50160">
    <property type="entry name" value="DNA_LIGASE_A3"/>
    <property type="match status" value="1"/>
</dbReference>
<dbReference type="NCBIfam" id="TIGR02779">
    <property type="entry name" value="NHEJ_ligase_lig"/>
    <property type="match status" value="1"/>
</dbReference>
<dbReference type="Gene3D" id="3.30.470.30">
    <property type="entry name" value="DNA ligase/mRNA capping enzyme"/>
    <property type="match status" value="1"/>
</dbReference>
<evidence type="ECO:0000256" key="3">
    <source>
        <dbReference type="ARBA" id="ARBA00022598"/>
    </source>
</evidence>
<proteinExistence type="inferred from homology"/>
<dbReference type="PROSITE" id="PS00333">
    <property type="entry name" value="DNA_LIGASE_A2"/>
    <property type="match status" value="1"/>
</dbReference>
<comment type="catalytic activity">
    <reaction evidence="4">
        <text>ATP + (deoxyribonucleotide)n-3'-hydroxyl + 5'-phospho-(deoxyribonucleotide)m = (deoxyribonucleotide)n+m + AMP + diphosphate.</text>
        <dbReference type="EC" id="6.5.1.1"/>
    </reaction>
</comment>
<keyword evidence="5" id="KW-1133">Transmembrane helix</keyword>
<gene>
    <name evidence="7" type="ORF">EFBL_1529</name>
</gene>
<dbReference type="SUPFAM" id="SSF50249">
    <property type="entry name" value="Nucleic acid-binding proteins"/>
    <property type="match status" value="1"/>
</dbReference>
<reference evidence="8" key="1">
    <citation type="submission" date="2017-07" db="EMBL/GenBank/DDBJ databases">
        <title>Draft genome sequence of Effusibacillus lacus strain skLN1.</title>
        <authorList>
            <person name="Watanabe M."/>
            <person name="Kojima H."/>
            <person name="Fukui M."/>
        </authorList>
    </citation>
    <scope>NUCLEOTIDE SEQUENCE [LARGE SCALE GENOMIC DNA]</scope>
    <source>
        <strain evidence="8">skLN1</strain>
    </source>
</reference>
<dbReference type="InterPro" id="IPR012310">
    <property type="entry name" value="DNA_ligase_ATP-dep_cent"/>
</dbReference>
<evidence type="ECO:0000313" key="7">
    <source>
        <dbReference type="EMBL" id="GAX89904.1"/>
    </source>
</evidence>
<dbReference type="InterPro" id="IPR012309">
    <property type="entry name" value="DNA_ligase_ATP-dep_C"/>
</dbReference>
<dbReference type="InterPro" id="IPR016059">
    <property type="entry name" value="DNA_ligase_ATP-dep_CS"/>
</dbReference>
<dbReference type="CDD" id="cd07906">
    <property type="entry name" value="Adenylation_DNA_ligase_LigD_LigC"/>
    <property type="match status" value="1"/>
</dbReference>
<evidence type="ECO:0000256" key="5">
    <source>
        <dbReference type="SAM" id="Phobius"/>
    </source>
</evidence>
<dbReference type="EC" id="6.5.1.1" evidence="2"/>
<dbReference type="Gene3D" id="2.40.50.140">
    <property type="entry name" value="Nucleic acid-binding proteins"/>
    <property type="match status" value="1"/>
</dbReference>
<evidence type="ECO:0000256" key="4">
    <source>
        <dbReference type="ARBA" id="ARBA00034003"/>
    </source>
</evidence>
<dbReference type="Pfam" id="PF01068">
    <property type="entry name" value="DNA_ligase_A_M"/>
    <property type="match status" value="1"/>
</dbReference>
<dbReference type="PROSITE" id="PS00697">
    <property type="entry name" value="DNA_LIGASE_A1"/>
    <property type="match status" value="1"/>
</dbReference>
<dbReference type="GO" id="GO:0006310">
    <property type="term" value="P:DNA recombination"/>
    <property type="evidence" value="ECO:0007669"/>
    <property type="project" value="InterPro"/>
</dbReference>
<dbReference type="GO" id="GO:0006281">
    <property type="term" value="P:DNA repair"/>
    <property type="evidence" value="ECO:0007669"/>
    <property type="project" value="InterPro"/>
</dbReference>
<keyword evidence="3 7" id="KW-0436">Ligase</keyword>
<dbReference type="CDD" id="cd07971">
    <property type="entry name" value="OBF_DNA_ligase_LigD"/>
    <property type="match status" value="1"/>
</dbReference>
<evidence type="ECO:0000259" key="6">
    <source>
        <dbReference type="PROSITE" id="PS50160"/>
    </source>
</evidence>
<feature type="transmembrane region" description="Helical" evidence="5">
    <location>
        <begin position="199"/>
        <end position="221"/>
    </location>
</feature>
<dbReference type="AlphaFoldDB" id="A0A292YND7"/>
<evidence type="ECO:0000256" key="1">
    <source>
        <dbReference type="ARBA" id="ARBA00007572"/>
    </source>
</evidence>
<feature type="transmembrane region" description="Helical" evidence="5">
    <location>
        <begin position="108"/>
        <end position="126"/>
    </location>
</feature>
<evidence type="ECO:0000313" key="8">
    <source>
        <dbReference type="Proteomes" id="UP000217785"/>
    </source>
</evidence>
<dbReference type="InterPro" id="IPR050191">
    <property type="entry name" value="ATP-dep_DNA_ligase"/>
</dbReference>
<keyword evidence="5" id="KW-0812">Transmembrane</keyword>
<name>A0A292YND7_9BACL</name>
<dbReference type="OrthoDB" id="9802472at2"/>
<keyword evidence="8" id="KW-1185">Reference proteome</keyword>
<dbReference type="Pfam" id="PF04679">
    <property type="entry name" value="DNA_ligase_A_C"/>
    <property type="match status" value="1"/>
</dbReference>
<dbReference type="SUPFAM" id="SSF56091">
    <property type="entry name" value="DNA ligase/mRNA capping enzyme, catalytic domain"/>
    <property type="match status" value="1"/>
</dbReference>
<evidence type="ECO:0000256" key="2">
    <source>
        <dbReference type="ARBA" id="ARBA00012727"/>
    </source>
</evidence>
<dbReference type="Proteomes" id="UP000217785">
    <property type="component" value="Unassembled WGS sequence"/>
</dbReference>
<comment type="caution">
    <text evidence="7">The sequence shown here is derived from an EMBL/GenBank/DDBJ whole genome shotgun (WGS) entry which is preliminary data.</text>
</comment>
<dbReference type="GO" id="GO:0003910">
    <property type="term" value="F:DNA ligase (ATP) activity"/>
    <property type="evidence" value="ECO:0007669"/>
    <property type="project" value="UniProtKB-EC"/>
</dbReference>
<feature type="domain" description="ATP-dependent DNA ligase family profile" evidence="6">
    <location>
        <begin position="109"/>
        <end position="237"/>
    </location>
</feature>
<dbReference type="PANTHER" id="PTHR45674">
    <property type="entry name" value="DNA LIGASE 1/3 FAMILY MEMBER"/>
    <property type="match status" value="1"/>
</dbReference>